<protein>
    <submittedName>
        <fullName evidence="2">DNA-binding MarR family transcriptional regulator</fullName>
    </submittedName>
</protein>
<organism evidence="2 3">
    <name type="scientific">Antiquaquibacter oligotrophicus</name>
    <dbReference type="NCBI Taxonomy" id="2880260"/>
    <lineage>
        <taxon>Bacteria</taxon>
        <taxon>Bacillati</taxon>
        <taxon>Actinomycetota</taxon>
        <taxon>Actinomycetes</taxon>
        <taxon>Micrococcales</taxon>
        <taxon>Microbacteriaceae</taxon>
        <taxon>Antiquaquibacter</taxon>
    </lineage>
</organism>
<feature type="domain" description="HTH marR-type" evidence="1">
    <location>
        <begin position="1"/>
        <end position="108"/>
    </location>
</feature>
<keyword evidence="2" id="KW-0238">DNA-binding</keyword>
<proteinExistence type="predicted"/>
<evidence type="ECO:0000259" key="1">
    <source>
        <dbReference type="PROSITE" id="PS50995"/>
    </source>
</evidence>
<dbReference type="Gene3D" id="1.10.10.10">
    <property type="entry name" value="Winged helix-like DNA-binding domain superfamily/Winged helix DNA-binding domain"/>
    <property type="match status" value="1"/>
</dbReference>
<reference evidence="2 3" key="1">
    <citation type="submission" date="2023-04" db="EMBL/GenBank/DDBJ databases">
        <title>Genome Encyclopedia of Bacteria and Archaea VI: Functional Genomics of Type Strains.</title>
        <authorList>
            <person name="Whitman W."/>
        </authorList>
    </citation>
    <scope>NUCLEOTIDE SEQUENCE [LARGE SCALE GENOMIC DNA]</scope>
    <source>
        <strain evidence="2 3">SG_E_30_P1</strain>
    </source>
</reference>
<evidence type="ECO:0000313" key="2">
    <source>
        <dbReference type="EMBL" id="MDH6182476.1"/>
    </source>
</evidence>
<keyword evidence="3" id="KW-1185">Reference proteome</keyword>
<sequence>MHAGARIRLLEALAGAEARWGISEIADAIGVDQPRASRLVADAASRGLVTRDVDPKDARKSVVAITDAGRELLTQVHAGRRSAVEQALADFTAEDAATLAALLSRFAAAWPR</sequence>
<dbReference type="Proteomes" id="UP001160142">
    <property type="component" value="Unassembled WGS sequence"/>
</dbReference>
<accession>A0ABT6KR73</accession>
<dbReference type="InterPro" id="IPR000835">
    <property type="entry name" value="HTH_MarR-typ"/>
</dbReference>
<dbReference type="InterPro" id="IPR036390">
    <property type="entry name" value="WH_DNA-bd_sf"/>
</dbReference>
<dbReference type="RefSeq" id="WP_322134753.1">
    <property type="nucleotide sequence ID" value="NZ_CP085036.1"/>
</dbReference>
<dbReference type="EMBL" id="JARXVQ010000001">
    <property type="protein sequence ID" value="MDH6182476.1"/>
    <property type="molecule type" value="Genomic_DNA"/>
</dbReference>
<dbReference type="PRINTS" id="PR00598">
    <property type="entry name" value="HTHMARR"/>
</dbReference>
<comment type="caution">
    <text evidence="2">The sequence shown here is derived from an EMBL/GenBank/DDBJ whole genome shotgun (WGS) entry which is preliminary data.</text>
</comment>
<evidence type="ECO:0000313" key="3">
    <source>
        <dbReference type="Proteomes" id="UP001160142"/>
    </source>
</evidence>
<dbReference type="PANTHER" id="PTHR33164:SF99">
    <property type="entry name" value="MARR FAMILY REGULATORY PROTEIN"/>
    <property type="match status" value="1"/>
</dbReference>
<dbReference type="InterPro" id="IPR039422">
    <property type="entry name" value="MarR/SlyA-like"/>
</dbReference>
<dbReference type="Pfam" id="PF12802">
    <property type="entry name" value="MarR_2"/>
    <property type="match status" value="1"/>
</dbReference>
<dbReference type="SMART" id="SM00347">
    <property type="entry name" value="HTH_MARR"/>
    <property type="match status" value="1"/>
</dbReference>
<gene>
    <name evidence="2" type="ORF">M2152_002658</name>
</gene>
<dbReference type="PANTHER" id="PTHR33164">
    <property type="entry name" value="TRANSCRIPTIONAL REGULATOR, MARR FAMILY"/>
    <property type="match status" value="1"/>
</dbReference>
<dbReference type="InterPro" id="IPR036388">
    <property type="entry name" value="WH-like_DNA-bd_sf"/>
</dbReference>
<dbReference type="GO" id="GO:0003677">
    <property type="term" value="F:DNA binding"/>
    <property type="evidence" value="ECO:0007669"/>
    <property type="project" value="UniProtKB-KW"/>
</dbReference>
<name>A0ABT6KR73_9MICO</name>
<dbReference type="SUPFAM" id="SSF46785">
    <property type="entry name" value="Winged helix' DNA-binding domain"/>
    <property type="match status" value="1"/>
</dbReference>
<dbReference type="PROSITE" id="PS50995">
    <property type="entry name" value="HTH_MARR_2"/>
    <property type="match status" value="1"/>
</dbReference>